<proteinExistence type="predicted"/>
<evidence type="ECO:0000259" key="3">
    <source>
        <dbReference type="Pfam" id="PF12571"/>
    </source>
</evidence>
<dbReference type="STRING" id="53341.SAMN05421579_1358"/>
<dbReference type="GO" id="GO:0019062">
    <property type="term" value="P:virion attachment to host cell"/>
    <property type="evidence" value="ECO:0007669"/>
    <property type="project" value="InterPro"/>
</dbReference>
<evidence type="ECO:0000313" key="5">
    <source>
        <dbReference type="Proteomes" id="UP000199011"/>
    </source>
</evidence>
<gene>
    <name evidence="4" type="ORF">SAMN05421579_1358</name>
</gene>
<organism evidence="4 5">
    <name type="scientific">Xenorhabdus japonica</name>
    <dbReference type="NCBI Taxonomy" id="53341"/>
    <lineage>
        <taxon>Bacteria</taxon>
        <taxon>Pseudomonadati</taxon>
        <taxon>Pseudomonadota</taxon>
        <taxon>Gammaproteobacteria</taxon>
        <taxon>Enterobacterales</taxon>
        <taxon>Morganellaceae</taxon>
        <taxon>Xenorhabdus</taxon>
    </lineage>
</organism>
<protein>
    <submittedName>
        <fullName evidence="4">Phage tail fibre repeat-containing protein</fullName>
    </submittedName>
</protein>
<name>A0A1I5D5R7_9GAMM</name>
<dbReference type="PANTHER" id="PTHR35191">
    <property type="entry name" value="PROPHAGE SIDE TAIL FIBER PROTEIN HOMOLOG STFQ-RELATED"/>
    <property type="match status" value="1"/>
</dbReference>
<keyword evidence="2" id="KW-0945">Host-virus interaction</keyword>
<comment type="subcellular location">
    <subcellularLocation>
        <location evidence="1">Virion</location>
    </subcellularLocation>
</comment>
<dbReference type="Proteomes" id="UP000199011">
    <property type="component" value="Unassembled WGS sequence"/>
</dbReference>
<keyword evidence="5" id="KW-1185">Reference proteome</keyword>
<evidence type="ECO:0000313" key="4">
    <source>
        <dbReference type="EMBL" id="SFN94523.1"/>
    </source>
</evidence>
<dbReference type="OrthoDB" id="9810174at2"/>
<evidence type="ECO:0000256" key="2">
    <source>
        <dbReference type="ARBA" id="ARBA00022581"/>
    </source>
</evidence>
<dbReference type="PANTHER" id="PTHR35191:SF1">
    <property type="entry name" value="PROPHAGE SIDE TAIL FIBER PROTEIN HOMOLOG STFQ-RELATED"/>
    <property type="match status" value="1"/>
</dbReference>
<dbReference type="InterPro" id="IPR005068">
    <property type="entry name" value="Phage_lambda_Stf-r2"/>
</dbReference>
<evidence type="ECO:0000256" key="1">
    <source>
        <dbReference type="ARBA" id="ARBA00004328"/>
    </source>
</evidence>
<dbReference type="RefSeq" id="WP_092520130.1">
    <property type="nucleotide sequence ID" value="NZ_CAWRAH010000072.1"/>
</dbReference>
<dbReference type="EMBL" id="FOVO01000035">
    <property type="protein sequence ID" value="SFN94523.1"/>
    <property type="molecule type" value="Genomic_DNA"/>
</dbReference>
<reference evidence="5" key="1">
    <citation type="submission" date="2016-10" db="EMBL/GenBank/DDBJ databases">
        <authorList>
            <person name="Varghese N."/>
            <person name="Submissions S."/>
        </authorList>
    </citation>
    <scope>NUCLEOTIDE SEQUENCE [LARGE SCALE GENOMIC DNA]</scope>
    <source>
        <strain evidence="5">DSM 16522</strain>
    </source>
</reference>
<dbReference type="AlphaFoldDB" id="A0A1I5D5R7"/>
<sequence>MSTKYFALLTHTGIEKLKKAASSGTKLEITHMAVGDGGGSLPTPNAKQSSLINERHRAELDALTIAPQKPHQIIAEQIIPEGEGNWWVREMGLFDKDGSLIAVGNCADLYKPEYQEQTIRMALTASDNSLAEWVKELISGLATRRYVRERIKEHAESRNHPDATLKERGFVALSNAVNSDSEAHAATPKAIKTAYELANKAYELATSISSTDKYVPLTRKINGKELVIDVELTALDVGAYSRKETDELIAPAEALAKTAEQLATTAIQDANNKVPLTRKINDKALTADIQLTAADIDAYNKAEIDDRISKVDKLAETANHNATTAIQDANSKVPLTRKVNDKALTADIQLTAADVDTYNKTEIDDHIGKVDKLAETANHNATTAIQDANNKVPLTRKVNDKELTTDIQLTAADVDAYNKEQTDGMLKDIKIQISDVNNLAETANTNAIKAINDANSKVPLTRKVNDKALTADIQLTAADVDTYNKVEIDERIGKVDKLAETANSNADAAIQDANSKVPLTRTVNDKALTADIQLTAADVDTYNKVEIDERIGKVDKLAETANSNADAAIQDANSKVPLTRTVNDKALTADIQLTAADVDTYNKVEIDERIGKVDKLAETANSNADAAIQDANSKVPLTRKVNDKVLTADIQLTAADVDTYNKVEIDERIGKVDKLAETANSNADAAIQDANSKVPLTRKVNDKALTADIQLTAADVDSYNKKETDDLINGVKTQVDSVQQLANIANNNATTAIQDVNSKVPLIRKVNGKELATDIQLTAADIGAYNKEETDGQIKDVRTLAEHADKNANQAIQDANSKVPSIRKVNGKELLTDIELNAADVGTYNKVEIDDHISKVDKLAETANSNANAAIQDANSKVPLTRKVNDKALSVDIQLTAADVDTYNKAEIDDLISKVDKLAETANSNANAAIQDANSRVPSTRKVNGKELVTDIALTANDVDTYDKAHIDILIDEVRDQANAAANIADSKVPLTRTVNGKALLSDIKLTASDMNAYTKGDVDRHIESVNELVNAANNNADSRVPLTRTVNGKALLTNIKLTASDVGTYSKAEVDTHVGKAKKLANDANVNAIVAKTDAENRLEKSKNGADIPDKQAFVRNLGLGDLVGLGIESRRIMDEHTIIKIGEIFMINGLVVASEPIGEFNQSVIGGVAYYTHFYKIKLPTTLPNGIISCQASIVGDAFEHQRPGYLADVKIQRNNSNGIGLSKDTLTISITTPQTGWIPHFYYQVVGY</sequence>
<dbReference type="Pfam" id="PF03406">
    <property type="entry name" value="Phage_fiber_2"/>
    <property type="match status" value="1"/>
</dbReference>
<dbReference type="InterPro" id="IPR051934">
    <property type="entry name" value="Phage_Tail_Fiber_Structural"/>
</dbReference>
<dbReference type="GO" id="GO:0046718">
    <property type="term" value="P:symbiont entry into host cell"/>
    <property type="evidence" value="ECO:0007669"/>
    <property type="project" value="InterPro"/>
</dbReference>
<dbReference type="Pfam" id="PF12571">
    <property type="entry name" value="Phage_tail_fib"/>
    <property type="match status" value="1"/>
</dbReference>
<dbReference type="InterPro" id="IPR022225">
    <property type="entry name" value="Phage_tail_fibre_N"/>
</dbReference>
<feature type="domain" description="Phage tail fibre protein N-terminal" evidence="3">
    <location>
        <begin position="1"/>
        <end position="124"/>
    </location>
</feature>
<accession>A0A1I5D5R7</accession>